<dbReference type="RefSeq" id="XP_002113114.1">
    <property type="nucleotide sequence ID" value="XM_002113078.1"/>
</dbReference>
<dbReference type="InterPro" id="IPR008253">
    <property type="entry name" value="Marvel"/>
</dbReference>
<evidence type="ECO:0000256" key="5">
    <source>
        <dbReference type="ARBA" id="ARBA00023136"/>
    </source>
</evidence>
<evidence type="ECO:0000256" key="6">
    <source>
        <dbReference type="PROSITE-ProRule" id="PRU00581"/>
    </source>
</evidence>
<protein>
    <recommendedName>
        <fullName evidence="8">MARVEL domain-containing protein</fullName>
    </recommendedName>
</protein>
<dbReference type="OrthoDB" id="10041611at2759"/>
<dbReference type="HOGENOM" id="CLU_1379754_0_0_1"/>
<comment type="subcellular location">
    <subcellularLocation>
        <location evidence="1">Membrane</location>
        <topology evidence="1">Multi-pass membrane protein</topology>
    </subcellularLocation>
</comment>
<evidence type="ECO:0000256" key="2">
    <source>
        <dbReference type="ARBA" id="ARBA00010252"/>
    </source>
</evidence>
<feature type="transmembrane region" description="Helical" evidence="7">
    <location>
        <begin position="97"/>
        <end position="120"/>
    </location>
</feature>
<name>B3RX02_TRIAD</name>
<dbReference type="GO" id="GO:0031594">
    <property type="term" value="C:neuromuscular junction"/>
    <property type="evidence" value="ECO:0000318"/>
    <property type="project" value="GO_Central"/>
</dbReference>
<dbReference type="KEGG" id="tad:TRIADDRAFT_56946"/>
<keyword evidence="5 6" id="KW-0472">Membrane</keyword>
<evidence type="ECO:0000313" key="9">
    <source>
        <dbReference type="EMBL" id="EDV25224.1"/>
    </source>
</evidence>
<dbReference type="GO" id="GO:0030672">
    <property type="term" value="C:synaptic vesicle membrane"/>
    <property type="evidence" value="ECO:0000318"/>
    <property type="project" value="GO_Central"/>
</dbReference>
<accession>B3RX02</accession>
<dbReference type="GeneID" id="6753886"/>
<dbReference type="InterPro" id="IPR016579">
    <property type="entry name" value="Synaptogyrin"/>
</dbReference>
<keyword evidence="4 7" id="KW-1133">Transmembrane helix</keyword>
<evidence type="ECO:0000256" key="1">
    <source>
        <dbReference type="ARBA" id="ARBA00004141"/>
    </source>
</evidence>
<feature type="domain" description="MARVEL" evidence="8">
    <location>
        <begin position="17"/>
        <end position="165"/>
    </location>
</feature>
<dbReference type="PhylomeDB" id="B3RX02"/>
<evidence type="ECO:0000259" key="8">
    <source>
        <dbReference type="PROSITE" id="PS51225"/>
    </source>
</evidence>
<evidence type="ECO:0000256" key="4">
    <source>
        <dbReference type="ARBA" id="ARBA00022989"/>
    </source>
</evidence>
<organism evidence="9 10">
    <name type="scientific">Trichoplax adhaerens</name>
    <name type="common">Trichoplax reptans</name>
    <dbReference type="NCBI Taxonomy" id="10228"/>
    <lineage>
        <taxon>Eukaryota</taxon>
        <taxon>Metazoa</taxon>
        <taxon>Placozoa</taxon>
        <taxon>Uniplacotomia</taxon>
        <taxon>Trichoplacea</taxon>
        <taxon>Trichoplacidae</taxon>
        <taxon>Trichoplax</taxon>
    </lineage>
</organism>
<dbReference type="EMBL" id="DS985245">
    <property type="protein sequence ID" value="EDV25224.1"/>
    <property type="molecule type" value="Genomic_DNA"/>
</dbReference>
<dbReference type="PANTHER" id="PTHR10838:SF20">
    <property type="entry name" value="SYNAPTOGYRIN"/>
    <property type="match status" value="1"/>
</dbReference>
<dbReference type="AlphaFoldDB" id="B3RX02"/>
<dbReference type="PANTHER" id="PTHR10838">
    <property type="entry name" value="SYNAPTOGYRIN"/>
    <property type="match status" value="1"/>
</dbReference>
<dbReference type="STRING" id="10228.B3RX02"/>
<dbReference type="TCDB" id="9.B.130.2.1">
    <property type="family name" value="the tetraspan vesicle membrane protein (tvp) family"/>
</dbReference>
<feature type="transmembrane region" description="Helical" evidence="7">
    <location>
        <begin position="140"/>
        <end position="162"/>
    </location>
</feature>
<feature type="transmembrane region" description="Helical" evidence="7">
    <location>
        <begin position="65"/>
        <end position="85"/>
    </location>
</feature>
<keyword evidence="3 6" id="KW-0812">Transmembrane</keyword>
<gene>
    <name evidence="9" type="ORF">TRIADDRAFT_56946</name>
</gene>
<evidence type="ECO:0000256" key="3">
    <source>
        <dbReference type="ARBA" id="ARBA00022692"/>
    </source>
</evidence>
<keyword evidence="10" id="KW-1185">Reference proteome</keyword>
<proteinExistence type="inferred from homology"/>
<dbReference type="OMA" id="WRCEQYL"/>
<dbReference type="PROSITE" id="PS51225">
    <property type="entry name" value="MARVEL"/>
    <property type="match status" value="1"/>
</dbReference>
<feature type="transmembrane region" description="Helical" evidence="7">
    <location>
        <begin position="23"/>
        <end position="45"/>
    </location>
</feature>
<dbReference type="CTD" id="6753886"/>
<dbReference type="InParanoid" id="B3RX02"/>
<reference evidence="9 10" key="1">
    <citation type="journal article" date="2008" name="Nature">
        <title>The Trichoplax genome and the nature of placozoans.</title>
        <authorList>
            <person name="Srivastava M."/>
            <person name="Begovic E."/>
            <person name="Chapman J."/>
            <person name="Putnam N.H."/>
            <person name="Hellsten U."/>
            <person name="Kawashima T."/>
            <person name="Kuo A."/>
            <person name="Mitros T."/>
            <person name="Salamov A."/>
            <person name="Carpenter M.L."/>
            <person name="Signorovitch A.Y."/>
            <person name="Moreno M.A."/>
            <person name="Kamm K."/>
            <person name="Grimwood J."/>
            <person name="Schmutz J."/>
            <person name="Shapiro H."/>
            <person name="Grigoriev I.V."/>
            <person name="Buss L.W."/>
            <person name="Schierwater B."/>
            <person name="Dellaporta S.L."/>
            <person name="Rokhsar D.S."/>
        </authorList>
    </citation>
    <scope>NUCLEOTIDE SEQUENCE [LARGE SCALE GENOMIC DNA]</scope>
    <source>
        <strain evidence="9 10">Grell-BS-1999</strain>
    </source>
</reference>
<dbReference type="Proteomes" id="UP000009022">
    <property type="component" value="Unassembled WGS sequence"/>
</dbReference>
<comment type="similarity">
    <text evidence="2">Belongs to the synaptogyrin family.</text>
</comment>
<dbReference type="Pfam" id="PF01284">
    <property type="entry name" value="MARVEL"/>
    <property type="match status" value="1"/>
</dbReference>
<sequence>MNCFRDQAIRPFRLSWYAKKPQVTCRIVCLVFSLVVIGCVATAKAANHGDCPISNVDSNTCNYEFGLSVVAILAVILFLYFDIYLGRLQDFNMERKLLVIDIIVDFVFVLLWFIGFWYLISRWSESDRTLLAGYVIDNVKAGLAFSFLCILSWGTAFGVGIVKLRVASHTVIYDDGTSEADYITSNQSPTYVISNSAI</sequence>
<dbReference type="eggNOG" id="KOG4016">
    <property type="taxonomic scope" value="Eukaryota"/>
</dbReference>
<evidence type="ECO:0000313" key="10">
    <source>
        <dbReference type="Proteomes" id="UP000009022"/>
    </source>
</evidence>
<evidence type="ECO:0000256" key="7">
    <source>
        <dbReference type="SAM" id="Phobius"/>
    </source>
</evidence>